<accession>A0A2T4I9K5</accession>
<proteinExistence type="predicted"/>
<keyword evidence="1" id="KW-1133">Transmembrane helix</keyword>
<comment type="caution">
    <text evidence="2">The sequence shown here is derived from an EMBL/GenBank/DDBJ whole genome shotgun (WGS) entry which is preliminary data.</text>
</comment>
<protein>
    <submittedName>
        <fullName evidence="2">Putative transmembrane protein</fullName>
    </submittedName>
</protein>
<reference evidence="2 3" key="1">
    <citation type="submission" date="2015-04" db="EMBL/GenBank/DDBJ databases">
        <title>Genome sequence of Mycoplasma leachii strain 06049.</title>
        <authorList>
            <person name="Sirand-Pugnet P."/>
            <person name="Breton M."/>
            <person name="Dordet-Frisoni E."/>
            <person name="Baranowski E."/>
            <person name="Barre A."/>
            <person name="Couture C."/>
            <person name="Dupuy V."/>
            <person name="Gaurivaud P."/>
            <person name="Jacob D."/>
            <person name="Lemaitre C."/>
            <person name="Manso-Silvan L."/>
            <person name="Nikolski M."/>
            <person name="Nouvel L.-X."/>
            <person name="Poumarat F."/>
            <person name="Tardy F."/>
            <person name="Thebault P."/>
            <person name="Theil S."/>
            <person name="Citti C."/>
            <person name="Thiaucourt F."/>
            <person name="Blanchard A."/>
        </authorList>
    </citation>
    <scope>NUCLEOTIDE SEQUENCE [LARGE SCALE GENOMIC DNA]</scope>
    <source>
        <strain evidence="2 3">06049</strain>
    </source>
</reference>
<feature type="transmembrane region" description="Helical" evidence="1">
    <location>
        <begin position="438"/>
        <end position="457"/>
    </location>
</feature>
<keyword evidence="1" id="KW-0472">Membrane</keyword>
<evidence type="ECO:0000313" key="3">
    <source>
        <dbReference type="Proteomes" id="UP000241093"/>
    </source>
</evidence>
<organism evidence="2 3">
    <name type="scientific">Mycoplasma leachii 06049</name>
    <dbReference type="NCBI Taxonomy" id="1188244"/>
    <lineage>
        <taxon>Bacteria</taxon>
        <taxon>Bacillati</taxon>
        <taxon>Mycoplasmatota</taxon>
        <taxon>Mollicutes</taxon>
        <taxon>Mycoplasmataceae</taxon>
        <taxon>Mycoplasma</taxon>
    </lineage>
</organism>
<sequence length="472" mass="56535">MVKMFLALLSSMNLSNNSDNLNTQKYIKIENFRSEFNLVEQVNITRTIKASDTPSKNSDSNFYLSKGLANFYNENVENILKSFNFKLSDEYISFIKDGMKLEISLTVNLDVITTNDQYLNNKYDLTFYLSNDSFINQSTKNTTWKNIRYQTIDKNITNYIDTNNHWQFSFNKDLYLFNLKHVFNKKQNFRFIDFNNLHSFNSLKYSINDIKYRFYTPISLYKTIREFDFNINKDNVSIDDIKKQIYLQQTNFKNSEFYKQNKVLWDGLYDNLKLEYQQEKKLKRFIWDDKVNLKITLPVKQKYKKYLKDIYFITKYFKKIDLNWLIEVNELLVSKNDLKNINRLFPDLNLLFLTALQTEVKNNLLIIKPKQEYKNKFYNQKKIRLNFKDENITEIKKDNSISNKPNTLNQNQQLDIKNNFTTSVNNFDQTKLIYKNPYLYIIIAIILLVLICLLFLLNKIIAKSLNKKSKST</sequence>
<dbReference type="EMBL" id="LAUU01000010">
    <property type="protein sequence ID" value="PTD31196.1"/>
    <property type="molecule type" value="Genomic_DNA"/>
</dbReference>
<dbReference type="AlphaFoldDB" id="A0A2T4I9K5"/>
<keyword evidence="1 2" id="KW-0812">Transmembrane</keyword>
<evidence type="ECO:0000313" key="2">
    <source>
        <dbReference type="EMBL" id="PTD31196.1"/>
    </source>
</evidence>
<gene>
    <name evidence="2" type="ORF">MLEAa_8150</name>
</gene>
<dbReference type="Proteomes" id="UP000241093">
    <property type="component" value="Unassembled WGS sequence"/>
</dbReference>
<name>A0A2T4I9K5_9MOLU</name>
<evidence type="ECO:0000256" key="1">
    <source>
        <dbReference type="SAM" id="Phobius"/>
    </source>
</evidence>